<keyword evidence="2" id="KW-0472">Membrane</keyword>
<accession>A0A518ELP0</accession>
<dbReference type="Proteomes" id="UP000320390">
    <property type="component" value="Chromosome"/>
</dbReference>
<feature type="compositionally biased region" description="Low complexity" evidence="1">
    <location>
        <begin position="42"/>
        <end position="94"/>
    </location>
</feature>
<feature type="compositionally biased region" description="Acidic residues" evidence="1">
    <location>
        <begin position="103"/>
        <end position="122"/>
    </location>
</feature>
<keyword evidence="4" id="KW-1185">Reference proteome</keyword>
<keyword evidence="2" id="KW-0812">Transmembrane</keyword>
<evidence type="ECO:0000256" key="1">
    <source>
        <dbReference type="SAM" id="MobiDB-lite"/>
    </source>
</evidence>
<gene>
    <name evidence="3" type="ORF">Poly30_04980</name>
</gene>
<keyword evidence="2" id="KW-1133">Transmembrane helix</keyword>
<feature type="compositionally biased region" description="Pro residues" evidence="1">
    <location>
        <begin position="180"/>
        <end position="195"/>
    </location>
</feature>
<feature type="transmembrane region" description="Helical" evidence="2">
    <location>
        <begin position="259"/>
        <end position="279"/>
    </location>
</feature>
<dbReference type="EMBL" id="CP036434">
    <property type="protein sequence ID" value="QDV05003.1"/>
    <property type="molecule type" value="Genomic_DNA"/>
</dbReference>
<feature type="compositionally biased region" description="Low complexity" evidence="1">
    <location>
        <begin position="154"/>
        <end position="179"/>
    </location>
</feature>
<evidence type="ECO:0000256" key="2">
    <source>
        <dbReference type="SAM" id="Phobius"/>
    </source>
</evidence>
<dbReference type="AlphaFoldDB" id="A0A518ELP0"/>
<name>A0A518ELP0_9BACT</name>
<protein>
    <submittedName>
        <fullName evidence="3">Uncharacterized protein</fullName>
    </submittedName>
</protein>
<sequence length="429" mass="44839" precursor="true">MSDPYESPFNDLFHFPEVEGLEEFGLVPPVPASMRVAEAQPTTATGTAANSAAATPGAAGTDGDQTPTAQTAAAQTPATQATSAQAPGSSAASGRPNPPLPDGIDDLDEDLFGFDELFSLDDDPYRNGTLSAEGLPANDLFLDPTPAPAPAAPAAPQAAAPAPQTAPVQPAPQSQAQQPPAAPLPQAPQAQPAPQPQFQAGPAETVAAPAADLPASFPPLMSNAGSAPAGSNHALRDRGPRILLPEDIPYSQSSEKQRLLWVLVACFLLVNTGIFFVAYQASAAFQSSLQVTTDKLADAIAQDKSAPAVAAPSEFPATSASVGVDPSLTYTMNTPTSLPAGSDLPERSQRDRWIDPRDYANTHEFAVGNAKALLADGRFEEARRLLNHVLANQARIPLSPVLREEIDYLIPLTYFEHGKATAPQREERP</sequence>
<evidence type="ECO:0000313" key="4">
    <source>
        <dbReference type="Proteomes" id="UP000320390"/>
    </source>
</evidence>
<feature type="region of interest" description="Disordered" evidence="1">
    <location>
        <begin position="37"/>
        <end position="200"/>
    </location>
</feature>
<evidence type="ECO:0000313" key="3">
    <source>
        <dbReference type="EMBL" id="QDV05003.1"/>
    </source>
</evidence>
<organism evidence="3 4">
    <name type="scientific">Saltatorellus ferox</name>
    <dbReference type="NCBI Taxonomy" id="2528018"/>
    <lineage>
        <taxon>Bacteria</taxon>
        <taxon>Pseudomonadati</taxon>
        <taxon>Planctomycetota</taxon>
        <taxon>Planctomycetia</taxon>
        <taxon>Planctomycetia incertae sedis</taxon>
        <taxon>Saltatorellus</taxon>
    </lineage>
</organism>
<dbReference type="RefSeq" id="WP_145194431.1">
    <property type="nucleotide sequence ID" value="NZ_CP036434.1"/>
</dbReference>
<proteinExistence type="predicted"/>
<reference evidence="3 4" key="1">
    <citation type="submission" date="2019-02" db="EMBL/GenBank/DDBJ databases">
        <title>Deep-cultivation of Planctomycetes and their phenomic and genomic characterization uncovers novel biology.</title>
        <authorList>
            <person name="Wiegand S."/>
            <person name="Jogler M."/>
            <person name="Boedeker C."/>
            <person name="Pinto D."/>
            <person name="Vollmers J."/>
            <person name="Rivas-Marin E."/>
            <person name="Kohn T."/>
            <person name="Peeters S.H."/>
            <person name="Heuer A."/>
            <person name="Rast P."/>
            <person name="Oberbeckmann S."/>
            <person name="Bunk B."/>
            <person name="Jeske O."/>
            <person name="Meyerdierks A."/>
            <person name="Storesund J.E."/>
            <person name="Kallscheuer N."/>
            <person name="Luecker S."/>
            <person name="Lage O.M."/>
            <person name="Pohl T."/>
            <person name="Merkel B.J."/>
            <person name="Hornburger P."/>
            <person name="Mueller R.-W."/>
            <person name="Bruemmer F."/>
            <person name="Labrenz M."/>
            <person name="Spormann A.M."/>
            <person name="Op den Camp H."/>
            <person name="Overmann J."/>
            <person name="Amann R."/>
            <person name="Jetten M.S.M."/>
            <person name="Mascher T."/>
            <person name="Medema M.H."/>
            <person name="Devos D.P."/>
            <person name="Kaster A.-K."/>
            <person name="Ovreas L."/>
            <person name="Rohde M."/>
            <person name="Galperin M.Y."/>
            <person name="Jogler C."/>
        </authorList>
    </citation>
    <scope>NUCLEOTIDE SEQUENCE [LARGE SCALE GENOMIC DNA]</scope>
    <source>
        <strain evidence="3 4">Poly30</strain>
    </source>
</reference>